<name>A0A841FQA5_9ACTN</name>
<evidence type="ECO:0000259" key="9">
    <source>
        <dbReference type="PROSITE" id="PS50928"/>
    </source>
</evidence>
<organism evidence="10 11">
    <name type="scientific">Phytomonospora endophytica</name>
    <dbReference type="NCBI Taxonomy" id="714109"/>
    <lineage>
        <taxon>Bacteria</taxon>
        <taxon>Bacillati</taxon>
        <taxon>Actinomycetota</taxon>
        <taxon>Actinomycetes</taxon>
        <taxon>Micromonosporales</taxon>
        <taxon>Micromonosporaceae</taxon>
        <taxon>Phytomonospora</taxon>
    </lineage>
</organism>
<comment type="similarity">
    <text evidence="7">Belongs to the binding-protein-dependent transport system permease family.</text>
</comment>
<keyword evidence="4 7" id="KW-0812">Transmembrane</keyword>
<dbReference type="FunFam" id="1.10.3720.10:FF:000003">
    <property type="entry name" value="Aliphatic sulfonate ABC transporter permease"/>
    <property type="match status" value="1"/>
</dbReference>
<evidence type="ECO:0000256" key="4">
    <source>
        <dbReference type="ARBA" id="ARBA00022692"/>
    </source>
</evidence>
<sequence>MTANVTRAVGAPTVSGPVVTEDPVHQDAGASPGVGVVQGTATALGPPVPPSTADRSASPGTAGERENRSLWTTLRLWTTRAAPRDRVPGAPSPSRLAARTDRKAFKPRRPRLGPGRRIPGGALLGPFLLLAAWAAGSATGVLDPRVLSAPWTVVTTVGDLIANGRLQDNLATSAERFAYGLVLGVAIGTVLALVSGLSRWGEAVLDGPIQIKRAVPSLALLPLLILWLGIGEGMKITTIVLGVLIPVYIHTHNGLRGIDSRYAELAETVDLGHAAFIRRVILPGALPGFLLGLRFAVTSAWLSLVVVEQINSTSGIGYMMELARTYGQTDVIVVGLVLYGVLGLLSDGAVRLVQRRALSWRRTLAG</sequence>
<proteinExistence type="inferred from homology"/>
<protein>
    <submittedName>
        <fullName evidence="10">Sulfonate transport system permease protein</fullName>
    </submittedName>
</protein>
<dbReference type="Proteomes" id="UP000548476">
    <property type="component" value="Unassembled WGS sequence"/>
</dbReference>
<keyword evidence="6 7" id="KW-0472">Membrane</keyword>
<feature type="transmembrane region" description="Helical" evidence="7">
    <location>
        <begin position="276"/>
        <end position="297"/>
    </location>
</feature>
<dbReference type="SUPFAM" id="SSF161098">
    <property type="entry name" value="MetI-like"/>
    <property type="match status" value="1"/>
</dbReference>
<dbReference type="GO" id="GO:0042918">
    <property type="term" value="P:alkanesulfonate transmembrane transport"/>
    <property type="evidence" value="ECO:0007669"/>
    <property type="project" value="UniProtKB-ARBA"/>
</dbReference>
<feature type="region of interest" description="Disordered" evidence="8">
    <location>
        <begin position="1"/>
        <end position="69"/>
    </location>
</feature>
<evidence type="ECO:0000256" key="7">
    <source>
        <dbReference type="RuleBase" id="RU363032"/>
    </source>
</evidence>
<evidence type="ECO:0000256" key="2">
    <source>
        <dbReference type="ARBA" id="ARBA00022448"/>
    </source>
</evidence>
<dbReference type="InterPro" id="IPR035906">
    <property type="entry name" value="MetI-like_sf"/>
</dbReference>
<reference evidence="10 11" key="1">
    <citation type="submission" date="2020-08" db="EMBL/GenBank/DDBJ databases">
        <title>Genomic Encyclopedia of Type Strains, Phase IV (KMG-IV): sequencing the most valuable type-strain genomes for metagenomic binning, comparative biology and taxonomic classification.</title>
        <authorList>
            <person name="Goeker M."/>
        </authorList>
    </citation>
    <scope>NUCLEOTIDE SEQUENCE [LARGE SCALE GENOMIC DNA]</scope>
    <source>
        <strain evidence="10 11">YIM 65646</strain>
    </source>
</reference>
<dbReference type="Gene3D" id="1.10.3720.10">
    <property type="entry name" value="MetI-like"/>
    <property type="match status" value="1"/>
</dbReference>
<dbReference type="PANTHER" id="PTHR30151:SF38">
    <property type="entry name" value="ALIPHATIC SULFONATES TRANSPORT PERMEASE PROTEIN SSUC-RELATED"/>
    <property type="match status" value="1"/>
</dbReference>
<evidence type="ECO:0000313" key="11">
    <source>
        <dbReference type="Proteomes" id="UP000548476"/>
    </source>
</evidence>
<feature type="transmembrane region" description="Helical" evidence="7">
    <location>
        <begin position="177"/>
        <end position="201"/>
    </location>
</feature>
<keyword evidence="5 7" id="KW-1133">Transmembrane helix</keyword>
<feature type="domain" description="ABC transmembrane type-1" evidence="9">
    <location>
        <begin position="166"/>
        <end position="350"/>
    </location>
</feature>
<dbReference type="GO" id="GO:0005886">
    <property type="term" value="C:plasma membrane"/>
    <property type="evidence" value="ECO:0007669"/>
    <property type="project" value="UniProtKB-SubCell"/>
</dbReference>
<dbReference type="AlphaFoldDB" id="A0A841FQA5"/>
<evidence type="ECO:0000313" key="10">
    <source>
        <dbReference type="EMBL" id="MBB6037013.1"/>
    </source>
</evidence>
<feature type="transmembrane region" description="Helical" evidence="7">
    <location>
        <begin position="118"/>
        <end position="136"/>
    </location>
</feature>
<evidence type="ECO:0000256" key="3">
    <source>
        <dbReference type="ARBA" id="ARBA00022475"/>
    </source>
</evidence>
<evidence type="ECO:0000256" key="6">
    <source>
        <dbReference type="ARBA" id="ARBA00023136"/>
    </source>
</evidence>
<feature type="transmembrane region" description="Helical" evidence="7">
    <location>
        <begin position="213"/>
        <end position="230"/>
    </location>
</feature>
<keyword evidence="11" id="KW-1185">Reference proteome</keyword>
<keyword evidence="3" id="KW-1003">Cell membrane</keyword>
<evidence type="ECO:0000256" key="1">
    <source>
        <dbReference type="ARBA" id="ARBA00004651"/>
    </source>
</evidence>
<keyword evidence="2 7" id="KW-0813">Transport</keyword>
<comment type="caution">
    <text evidence="10">The sequence shown here is derived from an EMBL/GenBank/DDBJ whole genome shotgun (WGS) entry which is preliminary data.</text>
</comment>
<dbReference type="CDD" id="cd06261">
    <property type="entry name" value="TM_PBP2"/>
    <property type="match status" value="1"/>
</dbReference>
<evidence type="ECO:0000256" key="8">
    <source>
        <dbReference type="SAM" id="MobiDB-lite"/>
    </source>
</evidence>
<accession>A0A841FQA5</accession>
<comment type="subcellular location">
    <subcellularLocation>
        <location evidence="1 7">Cell membrane</location>
        <topology evidence="1 7">Multi-pass membrane protein</topology>
    </subcellularLocation>
</comment>
<gene>
    <name evidence="10" type="ORF">HNR73_004886</name>
</gene>
<dbReference type="EMBL" id="JACHGT010000011">
    <property type="protein sequence ID" value="MBB6037013.1"/>
    <property type="molecule type" value="Genomic_DNA"/>
</dbReference>
<dbReference type="InterPro" id="IPR000515">
    <property type="entry name" value="MetI-like"/>
</dbReference>
<evidence type="ECO:0000256" key="5">
    <source>
        <dbReference type="ARBA" id="ARBA00022989"/>
    </source>
</evidence>
<feature type="region of interest" description="Disordered" evidence="8">
    <location>
        <begin position="81"/>
        <end position="116"/>
    </location>
</feature>
<dbReference type="PROSITE" id="PS50928">
    <property type="entry name" value="ABC_TM1"/>
    <property type="match status" value="1"/>
</dbReference>
<dbReference type="PANTHER" id="PTHR30151">
    <property type="entry name" value="ALKANE SULFONATE ABC TRANSPORTER-RELATED, MEMBRANE SUBUNIT"/>
    <property type="match status" value="1"/>
</dbReference>
<dbReference type="RefSeq" id="WP_203686720.1">
    <property type="nucleotide sequence ID" value="NZ_BONT01000072.1"/>
</dbReference>
<feature type="transmembrane region" description="Helical" evidence="7">
    <location>
        <begin position="331"/>
        <end position="353"/>
    </location>
</feature>
<feature type="transmembrane region" description="Helical" evidence="7">
    <location>
        <begin position="236"/>
        <end position="255"/>
    </location>
</feature>
<dbReference type="Pfam" id="PF00528">
    <property type="entry name" value="BPD_transp_1"/>
    <property type="match status" value="1"/>
</dbReference>